<name>A0ABT6KZT7_9MYCO</name>
<evidence type="ECO:0008006" key="3">
    <source>
        <dbReference type="Google" id="ProtNLM"/>
    </source>
</evidence>
<sequence>MLELVEINSQTEQFQESATPSDDVVHTVGATTGKVTGVQTIDCAAQSISAGIASSTVGVS</sequence>
<evidence type="ECO:0000313" key="2">
    <source>
        <dbReference type="Proteomes" id="UP001160130"/>
    </source>
</evidence>
<proteinExistence type="predicted"/>
<dbReference type="Proteomes" id="UP001160130">
    <property type="component" value="Unassembled WGS sequence"/>
</dbReference>
<protein>
    <recommendedName>
        <fullName evidence="3">BIG2 domain-containing protein</fullName>
    </recommendedName>
</protein>
<dbReference type="RefSeq" id="WP_280833212.1">
    <property type="nucleotide sequence ID" value="NZ_JARXVE010000004.1"/>
</dbReference>
<organism evidence="1 2">
    <name type="scientific">Mycolicibacterium frederiksbergense</name>
    <dbReference type="NCBI Taxonomy" id="117567"/>
    <lineage>
        <taxon>Bacteria</taxon>
        <taxon>Bacillati</taxon>
        <taxon>Actinomycetota</taxon>
        <taxon>Actinomycetes</taxon>
        <taxon>Mycobacteriales</taxon>
        <taxon>Mycobacteriaceae</taxon>
        <taxon>Mycolicibacterium</taxon>
    </lineage>
</organism>
<evidence type="ECO:0000313" key="1">
    <source>
        <dbReference type="EMBL" id="MDH6196206.1"/>
    </source>
</evidence>
<keyword evidence="2" id="KW-1185">Reference proteome</keyword>
<gene>
    <name evidence="1" type="ORF">M2272_002849</name>
</gene>
<reference evidence="1 2" key="1">
    <citation type="submission" date="2023-04" db="EMBL/GenBank/DDBJ databases">
        <title>Forest soil microbial communities from Buena Vista Peninsula, Colon Province, Panama.</title>
        <authorList>
            <person name="Bouskill N."/>
        </authorList>
    </citation>
    <scope>NUCLEOTIDE SEQUENCE [LARGE SCALE GENOMIC DNA]</scope>
    <source>
        <strain evidence="1 2">AC80</strain>
    </source>
</reference>
<accession>A0ABT6KZT7</accession>
<dbReference type="EMBL" id="JARXVE010000004">
    <property type="protein sequence ID" value="MDH6196206.1"/>
    <property type="molecule type" value="Genomic_DNA"/>
</dbReference>
<comment type="caution">
    <text evidence="1">The sequence shown here is derived from an EMBL/GenBank/DDBJ whole genome shotgun (WGS) entry which is preliminary data.</text>
</comment>